<sequence length="158" mass="17391">MANDIIITTPLPQDAAGQAVVDLLHRHDLYIQTTCPQLISQKHVSGTPGLDVPCVYEITDKRPIGQTTFNLTLTNVTEGIDALIEGKTPMGSMTLRSTWRVGNGELKEVVEIESNLVTRKLVKGNIEKGHPEYHKYVLQALYAVFTRVASTCSFDPAN</sequence>
<keyword evidence="2" id="KW-1185">Reference proteome</keyword>
<evidence type="ECO:0000313" key="2">
    <source>
        <dbReference type="Proteomes" id="UP001143856"/>
    </source>
</evidence>
<dbReference type="Proteomes" id="UP001143856">
    <property type="component" value="Unassembled WGS sequence"/>
</dbReference>
<organism evidence="1 2">
    <name type="scientific">Xylaria curta</name>
    <dbReference type="NCBI Taxonomy" id="42375"/>
    <lineage>
        <taxon>Eukaryota</taxon>
        <taxon>Fungi</taxon>
        <taxon>Dikarya</taxon>
        <taxon>Ascomycota</taxon>
        <taxon>Pezizomycotina</taxon>
        <taxon>Sordariomycetes</taxon>
        <taxon>Xylariomycetidae</taxon>
        <taxon>Xylariales</taxon>
        <taxon>Xylariaceae</taxon>
        <taxon>Xylaria</taxon>
    </lineage>
</organism>
<proteinExistence type="predicted"/>
<accession>A0ACC1MJ39</accession>
<gene>
    <name evidence="1" type="ORF">NUW58_g10549</name>
</gene>
<protein>
    <submittedName>
        <fullName evidence="1">Uncharacterized protein</fullName>
    </submittedName>
</protein>
<evidence type="ECO:0000313" key="1">
    <source>
        <dbReference type="EMBL" id="KAJ2966945.1"/>
    </source>
</evidence>
<dbReference type="EMBL" id="JAPDGR010004878">
    <property type="protein sequence ID" value="KAJ2966945.1"/>
    <property type="molecule type" value="Genomic_DNA"/>
</dbReference>
<comment type="caution">
    <text evidence="1">The sequence shown here is derived from an EMBL/GenBank/DDBJ whole genome shotgun (WGS) entry which is preliminary data.</text>
</comment>
<reference evidence="1" key="1">
    <citation type="submission" date="2022-10" db="EMBL/GenBank/DDBJ databases">
        <title>Genome Sequence of Xylaria curta.</title>
        <authorList>
            <person name="Buettner E."/>
        </authorList>
    </citation>
    <scope>NUCLEOTIDE SEQUENCE</scope>
    <source>
        <strain evidence="1">Babe10</strain>
    </source>
</reference>
<name>A0ACC1MJ39_9PEZI</name>